<evidence type="ECO:0000256" key="12">
    <source>
        <dbReference type="SAM" id="Coils"/>
    </source>
</evidence>
<dbReference type="Gene3D" id="3.40.50.2300">
    <property type="match status" value="1"/>
</dbReference>
<dbReference type="Gene3D" id="1.10.287.130">
    <property type="match status" value="1"/>
</dbReference>
<keyword evidence="3 11" id="KW-0597">Phosphoprotein</keyword>
<dbReference type="FunFam" id="2.60.40.10:FF:000791">
    <property type="entry name" value="Two-component system sensor histidine kinase/response regulator"/>
    <property type="match status" value="1"/>
</dbReference>
<evidence type="ECO:0000256" key="7">
    <source>
        <dbReference type="ARBA" id="ARBA00022840"/>
    </source>
</evidence>
<dbReference type="InterPro" id="IPR009057">
    <property type="entry name" value="Homeodomain-like_sf"/>
</dbReference>
<evidence type="ECO:0000256" key="9">
    <source>
        <dbReference type="ARBA" id="ARBA00023015"/>
    </source>
</evidence>
<dbReference type="InterPro" id="IPR004358">
    <property type="entry name" value="Sig_transdc_His_kin-like_C"/>
</dbReference>
<comment type="catalytic activity">
    <reaction evidence="1">
        <text>ATP + protein L-histidine = ADP + protein N-phospho-L-histidine.</text>
        <dbReference type="EC" id="2.7.13.3"/>
    </reaction>
</comment>
<dbReference type="Pfam" id="PF07495">
    <property type="entry name" value="Y_Y_Y"/>
    <property type="match status" value="1"/>
</dbReference>
<proteinExistence type="predicted"/>
<evidence type="ECO:0000256" key="4">
    <source>
        <dbReference type="ARBA" id="ARBA00022679"/>
    </source>
</evidence>
<evidence type="ECO:0000259" key="14">
    <source>
        <dbReference type="PROSITE" id="PS50109"/>
    </source>
</evidence>
<keyword evidence="9" id="KW-0805">Transcription regulation</keyword>
<dbReference type="STRING" id="1642818.AWE51_24245"/>
<keyword evidence="17" id="KW-1185">Reference proteome</keyword>
<dbReference type="GO" id="GO:0043565">
    <property type="term" value="F:sequence-specific DNA binding"/>
    <property type="evidence" value="ECO:0007669"/>
    <property type="project" value="InterPro"/>
</dbReference>
<dbReference type="Gene3D" id="3.30.565.10">
    <property type="entry name" value="Histidine kinase-like ATPase, C-terminal domain"/>
    <property type="match status" value="1"/>
</dbReference>
<feature type="domain" description="Response regulatory" evidence="15">
    <location>
        <begin position="1129"/>
        <end position="1244"/>
    </location>
</feature>
<gene>
    <name evidence="16" type="ORF">AWE51_24245</name>
</gene>
<dbReference type="EMBL" id="LQRT01000010">
    <property type="protein sequence ID" value="KZS40972.1"/>
    <property type="molecule type" value="Genomic_DNA"/>
</dbReference>
<evidence type="ECO:0000256" key="5">
    <source>
        <dbReference type="ARBA" id="ARBA00022741"/>
    </source>
</evidence>
<dbReference type="GO" id="GO:0005524">
    <property type="term" value="F:ATP binding"/>
    <property type="evidence" value="ECO:0007669"/>
    <property type="project" value="UniProtKB-KW"/>
</dbReference>
<evidence type="ECO:0000256" key="8">
    <source>
        <dbReference type="ARBA" id="ARBA00023012"/>
    </source>
</evidence>
<dbReference type="Pfam" id="PF02518">
    <property type="entry name" value="HATPase_c"/>
    <property type="match status" value="1"/>
</dbReference>
<dbReference type="PROSITE" id="PS50110">
    <property type="entry name" value="RESPONSE_REGULATORY"/>
    <property type="match status" value="1"/>
</dbReference>
<dbReference type="InterPro" id="IPR003594">
    <property type="entry name" value="HATPase_dom"/>
</dbReference>
<evidence type="ECO:0000256" key="6">
    <source>
        <dbReference type="ARBA" id="ARBA00022777"/>
    </source>
</evidence>
<dbReference type="FunFam" id="3.30.565.10:FF:000037">
    <property type="entry name" value="Hybrid sensor histidine kinase/response regulator"/>
    <property type="match status" value="1"/>
</dbReference>
<dbReference type="SMART" id="SM00448">
    <property type="entry name" value="REC"/>
    <property type="match status" value="1"/>
</dbReference>
<dbReference type="PROSITE" id="PS01124">
    <property type="entry name" value="HTH_ARAC_FAMILY_2"/>
    <property type="match status" value="1"/>
</dbReference>
<organism evidence="16 17">
    <name type="scientific">Aquimarina aggregata</name>
    <dbReference type="NCBI Taxonomy" id="1642818"/>
    <lineage>
        <taxon>Bacteria</taxon>
        <taxon>Pseudomonadati</taxon>
        <taxon>Bacteroidota</taxon>
        <taxon>Flavobacteriia</taxon>
        <taxon>Flavobacteriales</taxon>
        <taxon>Flavobacteriaceae</taxon>
        <taxon>Aquimarina</taxon>
    </lineage>
</organism>
<evidence type="ECO:0000256" key="11">
    <source>
        <dbReference type="PROSITE-ProRule" id="PRU00169"/>
    </source>
</evidence>
<dbReference type="InterPro" id="IPR003661">
    <property type="entry name" value="HisK_dim/P_dom"/>
</dbReference>
<dbReference type="Gene3D" id="1.10.10.60">
    <property type="entry name" value="Homeodomain-like"/>
    <property type="match status" value="2"/>
</dbReference>
<protein>
    <recommendedName>
        <fullName evidence="2">histidine kinase</fullName>
        <ecNumber evidence="2">2.7.13.3</ecNumber>
    </recommendedName>
</protein>
<dbReference type="Pfam" id="PF00072">
    <property type="entry name" value="Response_reg"/>
    <property type="match status" value="1"/>
</dbReference>
<evidence type="ECO:0000256" key="3">
    <source>
        <dbReference type="ARBA" id="ARBA00022553"/>
    </source>
</evidence>
<dbReference type="SMART" id="SM00342">
    <property type="entry name" value="HTH_ARAC"/>
    <property type="match status" value="1"/>
</dbReference>
<dbReference type="InterPro" id="IPR011110">
    <property type="entry name" value="Reg_prop"/>
</dbReference>
<dbReference type="SUPFAM" id="SSF52172">
    <property type="entry name" value="CheY-like"/>
    <property type="match status" value="1"/>
</dbReference>
<dbReference type="InterPro" id="IPR036097">
    <property type="entry name" value="HisK_dim/P_sf"/>
</dbReference>
<keyword evidence="8" id="KW-0902">Two-component regulatory system</keyword>
<dbReference type="Pfam" id="PF00512">
    <property type="entry name" value="HisKA"/>
    <property type="match status" value="1"/>
</dbReference>
<feature type="domain" description="HTH araC/xylS-type" evidence="13">
    <location>
        <begin position="1276"/>
        <end position="1375"/>
    </location>
</feature>
<dbReference type="Pfam" id="PF07494">
    <property type="entry name" value="Reg_prop"/>
    <property type="match status" value="4"/>
</dbReference>
<feature type="coiled-coil region" evidence="12">
    <location>
        <begin position="815"/>
        <end position="849"/>
    </location>
</feature>
<dbReference type="InterPro" id="IPR011123">
    <property type="entry name" value="Y_Y_Y"/>
</dbReference>
<dbReference type="CDD" id="cd00082">
    <property type="entry name" value="HisKA"/>
    <property type="match status" value="1"/>
</dbReference>
<dbReference type="Pfam" id="PF12833">
    <property type="entry name" value="HTH_18"/>
    <property type="match status" value="1"/>
</dbReference>
<evidence type="ECO:0000256" key="1">
    <source>
        <dbReference type="ARBA" id="ARBA00000085"/>
    </source>
</evidence>
<dbReference type="SMART" id="SM00387">
    <property type="entry name" value="HATPase_c"/>
    <property type="match status" value="1"/>
</dbReference>
<dbReference type="InterPro" id="IPR013783">
    <property type="entry name" value="Ig-like_fold"/>
</dbReference>
<feature type="modified residue" description="4-aspartylphosphate" evidence="11">
    <location>
        <position position="1177"/>
    </location>
</feature>
<dbReference type="SUPFAM" id="SSF46689">
    <property type="entry name" value="Homeodomain-like"/>
    <property type="match status" value="1"/>
</dbReference>
<dbReference type="CDD" id="cd17574">
    <property type="entry name" value="REC_OmpR"/>
    <property type="match status" value="1"/>
</dbReference>
<evidence type="ECO:0000256" key="10">
    <source>
        <dbReference type="ARBA" id="ARBA00023163"/>
    </source>
</evidence>
<dbReference type="PRINTS" id="PR00344">
    <property type="entry name" value="BCTRLSENSOR"/>
</dbReference>
<dbReference type="SUPFAM" id="SSF47384">
    <property type="entry name" value="Homodimeric domain of signal transducing histidine kinase"/>
    <property type="match status" value="1"/>
</dbReference>
<name>A0A163B178_9FLAO</name>
<dbReference type="SUPFAM" id="SSF55874">
    <property type="entry name" value="ATPase domain of HSP90 chaperone/DNA topoisomerase II/histidine kinase"/>
    <property type="match status" value="1"/>
</dbReference>
<dbReference type="Proteomes" id="UP000076715">
    <property type="component" value="Unassembled WGS sequence"/>
</dbReference>
<dbReference type="SUPFAM" id="SSF63829">
    <property type="entry name" value="Calcium-dependent phosphotriesterase"/>
    <property type="match status" value="2"/>
</dbReference>
<dbReference type="SUPFAM" id="SSF101898">
    <property type="entry name" value="NHL repeat"/>
    <property type="match status" value="1"/>
</dbReference>
<comment type="caution">
    <text evidence="16">The sequence shown here is derived from an EMBL/GenBank/DDBJ whole genome shotgun (WGS) entry which is preliminary data.</text>
</comment>
<dbReference type="PROSITE" id="PS50109">
    <property type="entry name" value="HIS_KIN"/>
    <property type="match status" value="1"/>
</dbReference>
<dbReference type="InterPro" id="IPR011006">
    <property type="entry name" value="CheY-like_superfamily"/>
</dbReference>
<keyword evidence="10" id="KW-0804">Transcription</keyword>
<dbReference type="InterPro" id="IPR005467">
    <property type="entry name" value="His_kinase_dom"/>
</dbReference>
<dbReference type="GO" id="GO:0003700">
    <property type="term" value="F:DNA-binding transcription factor activity"/>
    <property type="evidence" value="ECO:0007669"/>
    <property type="project" value="InterPro"/>
</dbReference>
<dbReference type="Gene3D" id="2.60.40.10">
    <property type="entry name" value="Immunoglobulins"/>
    <property type="match status" value="1"/>
</dbReference>
<dbReference type="PANTHER" id="PTHR43547">
    <property type="entry name" value="TWO-COMPONENT HISTIDINE KINASE"/>
    <property type="match status" value="1"/>
</dbReference>
<keyword evidence="4" id="KW-0808">Transferase</keyword>
<dbReference type="InterPro" id="IPR036890">
    <property type="entry name" value="HATPase_C_sf"/>
</dbReference>
<evidence type="ECO:0000313" key="17">
    <source>
        <dbReference type="Proteomes" id="UP000076715"/>
    </source>
</evidence>
<evidence type="ECO:0000259" key="15">
    <source>
        <dbReference type="PROSITE" id="PS50110"/>
    </source>
</evidence>
<feature type="domain" description="Histidine kinase" evidence="14">
    <location>
        <begin position="853"/>
        <end position="1085"/>
    </location>
</feature>
<evidence type="ECO:0000259" key="13">
    <source>
        <dbReference type="PROSITE" id="PS01124"/>
    </source>
</evidence>
<keyword evidence="6 16" id="KW-0418">Kinase</keyword>
<accession>A0A163B178</accession>
<dbReference type="GO" id="GO:0000155">
    <property type="term" value="F:phosphorelay sensor kinase activity"/>
    <property type="evidence" value="ECO:0007669"/>
    <property type="project" value="InterPro"/>
</dbReference>
<evidence type="ECO:0000313" key="16">
    <source>
        <dbReference type="EMBL" id="KZS40972.1"/>
    </source>
</evidence>
<reference evidence="16 17" key="1">
    <citation type="submission" date="2016-01" db="EMBL/GenBank/DDBJ databases">
        <title>The draft genome sequence of Aquimarina sp. RZW4-3-2.</title>
        <authorList>
            <person name="Wang Y."/>
        </authorList>
    </citation>
    <scope>NUCLEOTIDE SEQUENCE [LARGE SCALE GENOMIC DNA]</scope>
    <source>
        <strain evidence="16 17">RZW4-3-2</strain>
    </source>
</reference>
<dbReference type="InterPro" id="IPR015943">
    <property type="entry name" value="WD40/YVTN_repeat-like_dom_sf"/>
</dbReference>
<dbReference type="InterPro" id="IPR001789">
    <property type="entry name" value="Sig_transdc_resp-reg_receiver"/>
</dbReference>
<keyword evidence="5" id="KW-0547">Nucleotide-binding</keyword>
<keyword evidence="7" id="KW-0067">ATP-binding</keyword>
<keyword evidence="12" id="KW-0175">Coiled coil</keyword>
<dbReference type="InterPro" id="IPR018060">
    <property type="entry name" value="HTH_AraC"/>
</dbReference>
<sequence>MVFYYTQGCLWSQERPKDFNFVNIKDGISKTAVSTIIQDHYGFMWIGTNGGGLHRYDGIEYISYKHEPRDSVSLSSSMIYSAYLDKTNRLWIGTENGLNVYDRDLNQFRRICITEQGKSHCDSSMAISSIIGDDNGDLLFGVFERGLFKLTLDDFKTHHIANLDTISSGSILNINSLVADSKGTIYAGTNKGLKQYDPTINTLRNSIFEIENQDKTIDEPIQSLLIDNEDNIWIGTVDKGLYKIKRDHNANHIISNFEVTSKRILSLITVGDGTILCGTENDGLIHLSKNGQVFKNYVFDKADKNSIQSNSIWSLFRDKNDRIWMGYYNRGIGVYDRLYDKFKNIESLPHKKNSLEVGSVTGIIEDRLERLWISMDGGGIDIYTPKNKKITHINNQSQEYLGLDAHDIQTIFMDSQDNIWAGSWNNGIYFLKKGENRFVNFNSENTNGELTSNRILSFAEDTNGRIWIGTFHGGIVSYHPKESTIRHHKTQEFVDNGLHKNDIRKVLVDTNNNIWIGSTNGLYKVSAINKDQYSVMAISPKMFGNFKNTASVKHILSMYESANGSLWIGTKGAGLWKYNSDKETFISYNDLYDLTEENVSAIIESENRNIWISGNEGLHKIDMITNNITNYTTNDGLLSNDFNFNSVYKDKTGDLYFGGYEGIDYFDPKSIKINTAIPYLCLTDFRLFNQKVVPNAKNSPFQKAISETDSISLTYKQSVFTIEYTGVNYTRPEKNKYAYYLEGLEKSWNYVGNTRSATYTNLDYGNYIFKLKAANNDGIWNETPLKLKITILPPWWKTKWAIVSYAFLLLFVIYMVNQLNQRRIKEKQLIKYEREKRVKEEELHKKKLQFFTNISHEFRTPLTLIINPLIDIINNKKYDLPDEIKEKHHVIHKNTDRLSRLINEVMDFRKLELNKLKVKAQQLDIIQLVNYVVDHFIEEARDKNIDLQVDHDGSELEVWVDKNMIEKVIFNLLSNAFKVVTEKGRIVVTIHIKRNLQEAIADTNAHRDMFEISISDTGPGLEKEQLTKIFERFYQVDTLNKGYYGGTGIGLEVVRSFVQLHKGKVEVDSVLNSGTTFTVILPLGKSHFQEDEVICITNNAKPEVEQMILPSTMDSQKESIKDNDLKKSRLLIVEDNIELRNYLKNELNDVYKVFTASNGDEGLRQAKKEIPDIIITDVIMPKMNGFDFCTKIKEDIKTSHIPLLMLTAKTMQDDRLKGIESGADAYLNKPFDLRVLKSRLKQLLSSRQILFNKYFSAISDNDNNKNTTSLDKEFIQKVLKHINKDISNPDLSVESLALQLHLSRSQFYRKIKTLTGQTASQFLRNIRLQRAKQILEEGQTNISNVCYQVGFSSPSYFTKCFRGHFGILPTEVDTKKT</sequence>
<evidence type="ECO:0000256" key="2">
    <source>
        <dbReference type="ARBA" id="ARBA00012438"/>
    </source>
</evidence>
<dbReference type="SMART" id="SM00388">
    <property type="entry name" value="HisKA"/>
    <property type="match status" value="1"/>
</dbReference>
<dbReference type="EC" id="2.7.13.3" evidence="2"/>
<dbReference type="Gene3D" id="2.130.10.10">
    <property type="entry name" value="YVTN repeat-like/Quinoprotein amine dehydrogenase"/>
    <property type="match status" value="2"/>
</dbReference>
<dbReference type="PANTHER" id="PTHR43547:SF2">
    <property type="entry name" value="HYBRID SIGNAL TRANSDUCTION HISTIDINE KINASE C"/>
    <property type="match status" value="1"/>
</dbReference>